<dbReference type="EMBL" id="ASPP01027579">
    <property type="protein sequence ID" value="ETO06020.1"/>
    <property type="molecule type" value="Genomic_DNA"/>
</dbReference>
<dbReference type="GO" id="GO:0004842">
    <property type="term" value="F:ubiquitin-protein transferase activity"/>
    <property type="evidence" value="ECO:0007669"/>
    <property type="project" value="InterPro"/>
</dbReference>
<reference evidence="2 3" key="1">
    <citation type="journal article" date="2013" name="Curr. Biol.">
        <title>The Genome of the Foraminiferan Reticulomyxa filosa.</title>
        <authorList>
            <person name="Glockner G."/>
            <person name="Hulsmann N."/>
            <person name="Schleicher M."/>
            <person name="Noegel A.A."/>
            <person name="Eichinger L."/>
            <person name="Gallinger C."/>
            <person name="Pawlowski J."/>
            <person name="Sierra R."/>
            <person name="Euteneuer U."/>
            <person name="Pillet L."/>
            <person name="Moustafa A."/>
            <person name="Platzer M."/>
            <person name="Groth M."/>
            <person name="Szafranski K."/>
            <person name="Schliwa M."/>
        </authorList>
    </citation>
    <scope>NUCLEOTIDE SEQUENCE [LARGE SCALE GENOMIC DNA]</scope>
</reference>
<name>X6LZ57_RETFI</name>
<dbReference type="InterPro" id="IPR027417">
    <property type="entry name" value="P-loop_NTPase"/>
</dbReference>
<dbReference type="PANTHER" id="PTHR22605:SF1">
    <property type="entry name" value="RZ-TYPE DOMAIN-CONTAINING PROTEIN"/>
    <property type="match status" value="1"/>
</dbReference>
<feature type="non-terminal residue" evidence="2">
    <location>
        <position position="634"/>
    </location>
</feature>
<dbReference type="PANTHER" id="PTHR22605">
    <property type="entry name" value="RZ-TYPE DOMAIN-CONTAINING PROTEIN"/>
    <property type="match status" value="1"/>
</dbReference>
<evidence type="ECO:0000313" key="2">
    <source>
        <dbReference type="EMBL" id="ETO06020.1"/>
    </source>
</evidence>
<accession>X6LZ57</accession>
<keyword evidence="3" id="KW-1185">Reference proteome</keyword>
<sequence length="634" mass="72887">LKDRSVCSLRDVRRANMLFSWFFGNREEKGSRLSILEAVILSLAQCYYYRLNQQQRADYNKLISKHISTLQIDIDFDRVINMELQRTLDIPPGIAKNRAFSENLFVMMVGLATKTPTIVVGRPGSSKTLAMATVQSNLSSSSKNKRLTELGFEDFFVMSFQCSKLTTADLIQKRWDNAVAFQEKLKRAATNGRESDEKEEKTVSSNVSGEMATKVNRSVVLWLDEVGLAEQSPHRPLKVLHKLLEEEDRKIGFIGLSNWRLDAAKMNRMVLHQVTQPSDDELLKTAEAIIGENSGNNNLHQELSVAVLKITQLYQNIMKDKQTSPFDFDFYGYRDFYSLASSLKYSCNVHNELTNDLLVEAVIRNFGGMTQQQTESFLFPKLARFCYGGALPKSEIIWNKFSPLHLIRNNIEQTRDSQRPDMRNIMLITESPVMWKILFDSGIAAMESTEVIFGSKFSGDAHSTIYLYRTIERVRNAMSNGKLCILLKLEQLYDSLYDVLNQRYQAVDGQKFCRICIGGESIRCRIAKTFRCIVVVSREEAFHECKNSDLHTPVAFLSRFEKFFLDPNLMEQFSFDPLWKLKFDKYTYISLLMNEVAASKTHDRDESNEKKQEDNTDEIEQASQKCFQLLLQNT</sequence>
<gene>
    <name evidence="2" type="ORF">RFI_31376</name>
</gene>
<evidence type="ECO:0000313" key="3">
    <source>
        <dbReference type="Proteomes" id="UP000023152"/>
    </source>
</evidence>
<protein>
    <recommendedName>
        <fullName evidence="4">AAA+ ATPase domain-containing protein</fullName>
    </recommendedName>
</protein>
<evidence type="ECO:0008006" key="4">
    <source>
        <dbReference type="Google" id="ProtNLM"/>
    </source>
</evidence>
<comment type="caution">
    <text evidence="2">The sequence shown here is derived from an EMBL/GenBank/DDBJ whole genome shotgun (WGS) entry which is preliminary data.</text>
</comment>
<dbReference type="AlphaFoldDB" id="X6LZ57"/>
<dbReference type="GO" id="GO:0016887">
    <property type="term" value="F:ATP hydrolysis activity"/>
    <property type="evidence" value="ECO:0007669"/>
    <property type="project" value="InterPro"/>
</dbReference>
<dbReference type="Proteomes" id="UP000023152">
    <property type="component" value="Unassembled WGS sequence"/>
</dbReference>
<dbReference type="SUPFAM" id="SSF52540">
    <property type="entry name" value="P-loop containing nucleoside triphosphate hydrolases"/>
    <property type="match status" value="1"/>
</dbReference>
<evidence type="ECO:0000256" key="1">
    <source>
        <dbReference type="SAM" id="MobiDB-lite"/>
    </source>
</evidence>
<dbReference type="InterPro" id="IPR031248">
    <property type="entry name" value="RNF213"/>
</dbReference>
<feature type="region of interest" description="Disordered" evidence="1">
    <location>
        <begin position="188"/>
        <end position="207"/>
    </location>
</feature>
<feature type="compositionally biased region" description="Basic and acidic residues" evidence="1">
    <location>
        <begin position="193"/>
        <end position="202"/>
    </location>
</feature>
<dbReference type="OrthoDB" id="447708at2759"/>
<dbReference type="Gene3D" id="3.40.50.300">
    <property type="entry name" value="P-loop containing nucleotide triphosphate hydrolases"/>
    <property type="match status" value="1"/>
</dbReference>
<feature type="non-terminal residue" evidence="2">
    <location>
        <position position="1"/>
    </location>
</feature>
<organism evidence="2 3">
    <name type="scientific">Reticulomyxa filosa</name>
    <dbReference type="NCBI Taxonomy" id="46433"/>
    <lineage>
        <taxon>Eukaryota</taxon>
        <taxon>Sar</taxon>
        <taxon>Rhizaria</taxon>
        <taxon>Retaria</taxon>
        <taxon>Foraminifera</taxon>
        <taxon>Monothalamids</taxon>
        <taxon>Reticulomyxidae</taxon>
        <taxon>Reticulomyxa</taxon>
    </lineage>
</organism>
<proteinExistence type="predicted"/>